<feature type="binding site" evidence="10">
    <location>
        <begin position="6"/>
        <end position="9"/>
    </location>
    <ligand>
        <name>ATP</name>
        <dbReference type="ChEBI" id="CHEBI:30616"/>
    </ligand>
</feature>
<dbReference type="NCBIfam" id="NF006540">
    <property type="entry name" value="PRK09034.1"/>
    <property type="match status" value="1"/>
</dbReference>
<dbReference type="AlphaFoldDB" id="A0A0M9DEP3"/>
<dbReference type="GO" id="GO:0005829">
    <property type="term" value="C:cytosol"/>
    <property type="evidence" value="ECO:0007669"/>
    <property type="project" value="TreeGrafter"/>
</dbReference>
<dbReference type="Gene3D" id="1.20.120.1320">
    <property type="entry name" value="Aspartokinase, catalytic domain"/>
    <property type="match status" value="1"/>
</dbReference>
<dbReference type="RefSeq" id="WP_053796856.1">
    <property type="nucleotide sequence ID" value="NZ_JXCZ01000034.1"/>
</dbReference>
<keyword evidence="5 10" id="KW-0547">Nucleotide-binding</keyword>
<dbReference type="SUPFAM" id="SSF53633">
    <property type="entry name" value="Carbamate kinase-like"/>
    <property type="match status" value="1"/>
</dbReference>
<dbReference type="GO" id="GO:0009089">
    <property type="term" value="P:lysine biosynthetic process via diaminopimelate"/>
    <property type="evidence" value="ECO:0007669"/>
    <property type="project" value="UniProtKB-UniPathway"/>
</dbReference>
<feature type="domain" description="Aspartate/glutamate/uridylate kinase" evidence="13">
    <location>
        <begin position="4"/>
        <end position="278"/>
    </location>
</feature>
<comment type="pathway">
    <text evidence="12">Amino-acid biosynthesis; L-threonine biosynthesis; L-threonine from L-aspartate: step 1/5.</text>
</comment>
<dbReference type="InterPro" id="IPR042199">
    <property type="entry name" value="AsparK_Bifunc_asparK/hSer_DH"/>
</dbReference>
<dbReference type="PANTHER" id="PTHR21499">
    <property type="entry name" value="ASPARTATE KINASE"/>
    <property type="match status" value="1"/>
</dbReference>
<dbReference type="InterPro" id="IPR045865">
    <property type="entry name" value="ACT-like_dom_sf"/>
</dbReference>
<dbReference type="Gene3D" id="3.40.1160.10">
    <property type="entry name" value="Acetylglutamate kinase-like"/>
    <property type="match status" value="1"/>
</dbReference>
<feature type="binding site" evidence="10">
    <location>
        <position position="121"/>
    </location>
    <ligand>
        <name>substrate</name>
    </ligand>
</feature>
<keyword evidence="12" id="KW-0028">Amino-acid biosynthesis</keyword>
<evidence type="ECO:0000256" key="12">
    <source>
        <dbReference type="RuleBase" id="RU004249"/>
    </source>
</evidence>
<comment type="caution">
    <text evidence="15">The sequence shown here is derived from an EMBL/GenBank/DDBJ whole genome shotgun (WGS) entry which is preliminary data.</text>
</comment>
<keyword evidence="8" id="KW-0220">Diaminopimelate biosynthesis</keyword>
<dbReference type="CDD" id="cd04245">
    <property type="entry name" value="AAK_AKiii-YclM-BS"/>
    <property type="match status" value="1"/>
</dbReference>
<evidence type="ECO:0000256" key="5">
    <source>
        <dbReference type="ARBA" id="ARBA00022741"/>
    </source>
</evidence>
<comment type="pathway">
    <text evidence="2 12">Amino-acid biosynthesis; L-lysine biosynthesis via DAP pathway; (S)-tetrahydrodipicolinate from L-aspartate: step 1/4.</text>
</comment>
<feature type="domain" description="Aspartokinase ACT" evidence="14">
    <location>
        <begin position="391"/>
        <end position="451"/>
    </location>
</feature>
<keyword evidence="7 10" id="KW-0067">ATP-binding</keyword>
<evidence type="ECO:0000256" key="6">
    <source>
        <dbReference type="ARBA" id="ARBA00022777"/>
    </source>
</evidence>
<dbReference type="InterPro" id="IPR005260">
    <property type="entry name" value="Asp_kin_monofn"/>
</dbReference>
<dbReference type="CDD" id="cd04911">
    <property type="entry name" value="ACT_AKiii-YclM-BS_1"/>
    <property type="match status" value="1"/>
</dbReference>
<dbReference type="PROSITE" id="PS00324">
    <property type="entry name" value="ASPARTOKINASE"/>
    <property type="match status" value="1"/>
</dbReference>
<dbReference type="PIRSF" id="PIRSF000726">
    <property type="entry name" value="Asp_kin"/>
    <property type="match status" value="1"/>
</dbReference>
<organism evidence="15 16">
    <name type="scientific">Apilactobacillus kunkeei</name>
    <dbReference type="NCBI Taxonomy" id="148814"/>
    <lineage>
        <taxon>Bacteria</taxon>
        <taxon>Bacillati</taxon>
        <taxon>Bacillota</taxon>
        <taxon>Bacilli</taxon>
        <taxon>Lactobacillales</taxon>
        <taxon>Lactobacillaceae</taxon>
        <taxon>Apilactobacillus</taxon>
    </lineage>
</organism>
<comment type="pathway">
    <text evidence="12">Amino-acid biosynthesis; L-methionine biosynthesis via de novo pathway; L-homoserine from L-aspartate: step 1/3.</text>
</comment>
<comment type="catalytic activity">
    <reaction evidence="9 11">
        <text>L-aspartate + ATP = 4-phospho-L-aspartate + ADP</text>
        <dbReference type="Rhea" id="RHEA:23776"/>
        <dbReference type="ChEBI" id="CHEBI:29991"/>
        <dbReference type="ChEBI" id="CHEBI:30616"/>
        <dbReference type="ChEBI" id="CHEBI:57535"/>
        <dbReference type="ChEBI" id="CHEBI:456216"/>
        <dbReference type="EC" id="2.7.2.4"/>
    </reaction>
</comment>
<evidence type="ECO:0000256" key="3">
    <source>
        <dbReference type="ARBA" id="ARBA00010122"/>
    </source>
</evidence>
<dbReference type="InterPro" id="IPR035804">
    <property type="entry name" value="AKIII_YclM_N"/>
</dbReference>
<feature type="binding site" evidence="10">
    <location>
        <position position="50"/>
    </location>
    <ligand>
        <name>substrate</name>
    </ligand>
</feature>
<evidence type="ECO:0000256" key="4">
    <source>
        <dbReference type="ARBA" id="ARBA00022679"/>
    </source>
</evidence>
<dbReference type="InterPro" id="IPR001048">
    <property type="entry name" value="Asp/Glu/Uridylate_kinase"/>
</dbReference>
<evidence type="ECO:0000256" key="8">
    <source>
        <dbReference type="ARBA" id="ARBA00022915"/>
    </source>
</evidence>
<evidence type="ECO:0000256" key="1">
    <source>
        <dbReference type="ARBA" id="ARBA00003121"/>
    </source>
</evidence>
<evidence type="ECO:0000256" key="2">
    <source>
        <dbReference type="ARBA" id="ARBA00004766"/>
    </source>
</evidence>
<dbReference type="EMBL" id="JXCZ01000034">
    <property type="protein sequence ID" value="KOY78830.1"/>
    <property type="molecule type" value="Genomic_DNA"/>
</dbReference>
<dbReference type="InterPro" id="IPR001341">
    <property type="entry name" value="Asp_kinase"/>
</dbReference>
<feature type="binding site" evidence="10">
    <location>
        <begin position="222"/>
        <end position="223"/>
    </location>
    <ligand>
        <name>ATP</name>
        <dbReference type="ChEBI" id="CHEBI:30616"/>
    </ligand>
</feature>
<dbReference type="InterPro" id="IPR018042">
    <property type="entry name" value="Aspartate_kinase_CS"/>
</dbReference>
<dbReference type="GO" id="GO:0004072">
    <property type="term" value="F:aspartate kinase activity"/>
    <property type="evidence" value="ECO:0007669"/>
    <property type="project" value="UniProtKB-EC"/>
</dbReference>
<evidence type="ECO:0000259" key="14">
    <source>
        <dbReference type="Pfam" id="PF22468"/>
    </source>
</evidence>
<dbReference type="Gene3D" id="3.30.2130.10">
    <property type="entry name" value="VC0802-like"/>
    <property type="match status" value="1"/>
</dbReference>
<proteinExistence type="inferred from homology"/>
<protein>
    <recommendedName>
        <fullName evidence="11">Aspartokinase</fullName>
        <ecNumber evidence="11">2.7.2.4</ecNumber>
    </recommendedName>
</protein>
<dbReference type="UniPathway" id="UPA00051">
    <property type="reaction ID" value="UER00462"/>
</dbReference>
<keyword evidence="4 11" id="KW-0808">Transferase</keyword>
<dbReference type="Pfam" id="PF22468">
    <property type="entry name" value="ACT_9"/>
    <property type="match status" value="1"/>
</dbReference>
<gene>
    <name evidence="15" type="ORF">RZ72_03140</name>
</gene>
<sequence>MSKLVKFGGSSLANSEQYAKVINIISEDEQRKVVVVSAPGKRFDDDVKITDLLIQYATQVINKEDYQATLDEIISRYAEIANAYDVDEGEFAGIKDTFTNLAKKDYKSDEYLMAAFKANGERMNAKLMAAVLNSRGMKARFVDPKDAGIVLDDINPNAANLLDETYTNLENFKYLDDEKLVFPGFFGYTKEGNIATFARGGSDITGSIVATGLHIDVYENFTDVSSIYAINPHLVDNPYPITKMSYREMRELAYAGFSVFNDEAIIPAIKGHVTINVKNTNQPDDAGTLIVPEDEVKHSHVITGISADDRFSALYLHSYLLNKQIGATLTILSIFKKYGISYEHMPSGIDDLTIIFDRNQASDDTIHALCKEISESIHPDKLEWIHNYALIMVVGENMAVSVGSIRQIIKPLAEKKIPINMINQGASKIAIMIGIDQEYTDSAVVSIYNQFFKED</sequence>
<dbReference type="Pfam" id="PF00696">
    <property type="entry name" value="AA_kinase"/>
    <property type="match status" value="1"/>
</dbReference>
<evidence type="ECO:0000256" key="11">
    <source>
        <dbReference type="RuleBase" id="RU003448"/>
    </source>
</evidence>
<comment type="function">
    <text evidence="1">Catalyzes the phosphorylation of the beta-carboxyl group of aspartic acid with ATP to yield 4-phospho-L-aspartate, which is involved in the branched biosynthetic pathway leading to the biosynthesis of amino acids threonine, isoleucine and methionine.</text>
</comment>
<dbReference type="SUPFAM" id="SSF55021">
    <property type="entry name" value="ACT-like"/>
    <property type="match status" value="2"/>
</dbReference>
<dbReference type="InterPro" id="IPR036393">
    <property type="entry name" value="AceGlu_kinase-like_sf"/>
</dbReference>
<reference evidence="15 16" key="1">
    <citation type="journal article" date="2015" name="Genome Biol. Evol.">
        <title>Functionally Structured Genomes in Lactobacillus kunkeei Colonizing the Honey Crop and Food Products of Honeybees and Stingless Bees.</title>
        <authorList>
            <person name="Tamarit D."/>
            <person name="Ellegaard K.M."/>
            <person name="Wikander J."/>
            <person name="Olofsson T."/>
            <person name="Vasquez A."/>
            <person name="Andersson S.G."/>
        </authorList>
    </citation>
    <scope>NUCLEOTIDE SEQUENCE [LARGE SCALE GENOMIC DNA]</scope>
    <source>
        <strain evidence="15 16">LAla</strain>
    </source>
</reference>
<dbReference type="UniPathway" id="UPA00034">
    <property type="reaction ID" value="UER00015"/>
</dbReference>
<name>A0A0M9DEP3_9LACO</name>
<evidence type="ECO:0000256" key="7">
    <source>
        <dbReference type="ARBA" id="ARBA00022840"/>
    </source>
</evidence>
<dbReference type="Proteomes" id="UP000037749">
    <property type="component" value="Unassembled WGS sequence"/>
</dbReference>
<dbReference type="GO" id="GO:0019877">
    <property type="term" value="P:diaminopimelate biosynthetic process"/>
    <property type="evidence" value="ECO:0007669"/>
    <property type="project" value="UniProtKB-KW"/>
</dbReference>
<dbReference type="GO" id="GO:0009088">
    <property type="term" value="P:threonine biosynthetic process"/>
    <property type="evidence" value="ECO:0007669"/>
    <property type="project" value="UniProtKB-UniPathway"/>
</dbReference>
<feature type="binding site" evidence="10">
    <location>
        <position position="228"/>
    </location>
    <ligand>
        <name>ATP</name>
        <dbReference type="ChEBI" id="CHEBI:30616"/>
    </ligand>
</feature>
<dbReference type="EC" id="2.7.2.4" evidence="11"/>
<evidence type="ECO:0000256" key="10">
    <source>
        <dbReference type="PIRSR" id="PIRSR000726-1"/>
    </source>
</evidence>
<dbReference type="UniPathway" id="UPA00050">
    <property type="reaction ID" value="UER00461"/>
</dbReference>
<evidence type="ECO:0000313" key="15">
    <source>
        <dbReference type="EMBL" id="KOY78830.1"/>
    </source>
</evidence>
<dbReference type="PATRIC" id="fig|148814.9.peg.1124"/>
<comment type="similarity">
    <text evidence="3 11">Belongs to the aspartokinase family.</text>
</comment>
<accession>A0A0M9DEP3</accession>
<evidence type="ECO:0000313" key="16">
    <source>
        <dbReference type="Proteomes" id="UP000037749"/>
    </source>
</evidence>
<dbReference type="GO" id="GO:0005524">
    <property type="term" value="F:ATP binding"/>
    <property type="evidence" value="ECO:0007669"/>
    <property type="project" value="UniProtKB-KW"/>
</dbReference>
<dbReference type="PANTHER" id="PTHR21499:SF67">
    <property type="entry name" value="ASPARTOKINASE 3"/>
    <property type="match status" value="1"/>
</dbReference>
<evidence type="ECO:0000259" key="13">
    <source>
        <dbReference type="Pfam" id="PF00696"/>
    </source>
</evidence>
<evidence type="ECO:0000256" key="9">
    <source>
        <dbReference type="ARBA" id="ARBA00047872"/>
    </source>
</evidence>
<dbReference type="NCBIfam" id="TIGR00657">
    <property type="entry name" value="asp_kinases"/>
    <property type="match status" value="1"/>
</dbReference>
<keyword evidence="6 11" id="KW-0418">Kinase</keyword>
<dbReference type="GO" id="GO:0009090">
    <property type="term" value="P:homoserine biosynthetic process"/>
    <property type="evidence" value="ECO:0007669"/>
    <property type="project" value="TreeGrafter"/>
</dbReference>
<dbReference type="InterPro" id="IPR054352">
    <property type="entry name" value="ACT_Aspartokinase"/>
</dbReference>